<keyword evidence="2" id="KW-0812">Transmembrane</keyword>
<feature type="compositionally biased region" description="Basic residues" evidence="1">
    <location>
        <begin position="168"/>
        <end position="179"/>
    </location>
</feature>
<keyword evidence="2" id="KW-1133">Transmembrane helix</keyword>
<feature type="transmembrane region" description="Helical" evidence="2">
    <location>
        <begin position="17"/>
        <end position="37"/>
    </location>
</feature>
<evidence type="ECO:0000313" key="4">
    <source>
        <dbReference type="Proteomes" id="UP000249324"/>
    </source>
</evidence>
<accession>A0ABD6FFR3</accession>
<comment type="caution">
    <text evidence="3">The sequence shown here is derived from an EMBL/GenBank/DDBJ whole genome shotgun (WGS) entry which is preliminary data.</text>
</comment>
<feature type="transmembrane region" description="Helical" evidence="2">
    <location>
        <begin position="81"/>
        <end position="103"/>
    </location>
</feature>
<evidence type="ECO:0000313" key="3">
    <source>
        <dbReference type="EMBL" id="MFO7192060.1"/>
    </source>
</evidence>
<reference evidence="3 4" key="1">
    <citation type="journal article" date="2021" name="BMC Genomics">
        <title>Genome-resolved metagenome and metatranscriptome analyses of thermophilic composting reveal key bacterial players and their metabolic interactions.</title>
        <authorList>
            <person name="Braga L.P.P."/>
            <person name="Pereira R.V."/>
            <person name="Martins L.F."/>
            <person name="Moura L.M.S."/>
            <person name="Sanchez F.B."/>
            <person name="Patane J.S.L."/>
            <person name="da Silva A.M."/>
            <person name="Setubal J.C."/>
        </authorList>
    </citation>
    <scope>NUCLEOTIDE SEQUENCE [LARGE SCALE GENOMIC DNA]</scope>
    <source>
        <strain evidence="3">ZC4RG45</strain>
    </source>
</reference>
<protein>
    <submittedName>
        <fullName evidence="3">Uncharacterized protein</fullName>
    </submittedName>
</protein>
<evidence type="ECO:0000256" key="2">
    <source>
        <dbReference type="SAM" id="Phobius"/>
    </source>
</evidence>
<keyword evidence="2" id="KW-0472">Membrane</keyword>
<dbReference type="Proteomes" id="UP000249324">
    <property type="component" value="Unassembled WGS sequence"/>
</dbReference>
<feature type="transmembrane region" description="Helical" evidence="2">
    <location>
        <begin position="115"/>
        <end position="134"/>
    </location>
</feature>
<feature type="compositionally biased region" description="Gly residues" evidence="1">
    <location>
        <begin position="187"/>
        <end position="196"/>
    </location>
</feature>
<name>A0ABD6FFR3_9PSEU</name>
<organism evidence="3 4">
    <name type="scientific">Thermocrispum agreste</name>
    <dbReference type="NCBI Taxonomy" id="37925"/>
    <lineage>
        <taxon>Bacteria</taxon>
        <taxon>Bacillati</taxon>
        <taxon>Actinomycetota</taxon>
        <taxon>Actinomycetes</taxon>
        <taxon>Pseudonocardiales</taxon>
        <taxon>Pseudonocardiaceae</taxon>
        <taxon>Thermocrispum</taxon>
    </lineage>
</organism>
<evidence type="ECO:0000256" key="1">
    <source>
        <dbReference type="SAM" id="MobiDB-lite"/>
    </source>
</evidence>
<gene>
    <name evidence="3" type="ORF">DIU77_007435</name>
</gene>
<dbReference type="EMBL" id="QGUI02000069">
    <property type="protein sequence ID" value="MFO7192060.1"/>
    <property type="molecule type" value="Genomic_DNA"/>
</dbReference>
<sequence length="196" mass="19923">MSRPESHGSRADVADQLLLTLLLVDAVLLAVLEVFFVPLRLDGAVLPLAGWYPLPISLVVAAVSTPWLVSQTARVAVRMHAPVGLAALPLALWLATVLVLGLGGPGGDMVLIQDWRGIGLLAAGSIPGALMLGVRLGRQSTDNGVSRGSRGGADQRQASGGGAAPVRGGHRTGARRSARGRPAGAAGEDGGGRGTR</sequence>
<feature type="transmembrane region" description="Helical" evidence="2">
    <location>
        <begin position="49"/>
        <end position="69"/>
    </location>
</feature>
<dbReference type="AlphaFoldDB" id="A0ABD6FFR3"/>
<proteinExistence type="predicted"/>
<feature type="region of interest" description="Disordered" evidence="1">
    <location>
        <begin position="141"/>
        <end position="196"/>
    </location>
</feature>